<feature type="non-terminal residue" evidence="2">
    <location>
        <position position="201"/>
    </location>
</feature>
<dbReference type="EMBL" id="BART01023568">
    <property type="protein sequence ID" value="GAG94085.1"/>
    <property type="molecule type" value="Genomic_DNA"/>
</dbReference>
<protein>
    <submittedName>
        <fullName evidence="2">Uncharacterized protein</fullName>
    </submittedName>
</protein>
<gene>
    <name evidence="2" type="ORF">S01H4_42837</name>
</gene>
<name>X1BGF1_9ZZZZ</name>
<evidence type="ECO:0000256" key="1">
    <source>
        <dbReference type="SAM" id="MobiDB-lite"/>
    </source>
</evidence>
<evidence type="ECO:0000313" key="2">
    <source>
        <dbReference type="EMBL" id="GAG94085.1"/>
    </source>
</evidence>
<dbReference type="AlphaFoldDB" id="X1BGF1"/>
<feature type="region of interest" description="Disordered" evidence="1">
    <location>
        <begin position="73"/>
        <end position="94"/>
    </location>
</feature>
<organism evidence="2">
    <name type="scientific">marine sediment metagenome</name>
    <dbReference type="NCBI Taxonomy" id="412755"/>
    <lineage>
        <taxon>unclassified sequences</taxon>
        <taxon>metagenomes</taxon>
        <taxon>ecological metagenomes</taxon>
    </lineage>
</organism>
<comment type="caution">
    <text evidence="2">The sequence shown here is derived from an EMBL/GenBank/DDBJ whole genome shotgun (WGS) entry which is preliminary data.</text>
</comment>
<proteinExistence type="predicted"/>
<reference evidence="2" key="1">
    <citation type="journal article" date="2014" name="Front. Microbiol.">
        <title>High frequency of phylogenetically diverse reductive dehalogenase-homologous genes in deep subseafloor sedimentary metagenomes.</title>
        <authorList>
            <person name="Kawai M."/>
            <person name="Futagami T."/>
            <person name="Toyoda A."/>
            <person name="Takaki Y."/>
            <person name="Nishi S."/>
            <person name="Hori S."/>
            <person name="Arai W."/>
            <person name="Tsubouchi T."/>
            <person name="Morono Y."/>
            <person name="Uchiyama I."/>
            <person name="Ito T."/>
            <person name="Fujiyama A."/>
            <person name="Inagaki F."/>
            <person name="Takami H."/>
        </authorList>
    </citation>
    <scope>NUCLEOTIDE SEQUENCE</scope>
    <source>
        <strain evidence="2">Expedition CK06-06</strain>
    </source>
</reference>
<sequence>MAVTWKKLAFDADLTTHTENTTTAHGAVSAATASKHVVRDASARAKFAQAGATGDVIVADANVRAPDSTLLEGSSKATVQDHTPKAHTLDSHSASRIGRDRMEWGSAKLLLGDGVGSDPTLIDMPSGAVNYCPLDWDGGNIYEMPGWAWAATAGATIMANWKYYVPIFAGQSKLYDRIAINVTTAGAGGSKARLGIYNNKV</sequence>
<accession>X1BGF1</accession>